<dbReference type="InterPro" id="IPR036291">
    <property type="entry name" value="NAD(P)-bd_dom_sf"/>
</dbReference>
<dbReference type="SUPFAM" id="SSF51735">
    <property type="entry name" value="NAD(P)-binding Rossmann-fold domains"/>
    <property type="match status" value="1"/>
</dbReference>
<reference evidence="2" key="1">
    <citation type="journal article" date="2020" name="mSystems">
        <title>Genome- and Community-Level Interaction Insights into Carbon Utilization and Element Cycling Functions of Hydrothermarchaeota in Hydrothermal Sediment.</title>
        <authorList>
            <person name="Zhou Z."/>
            <person name="Liu Y."/>
            <person name="Xu W."/>
            <person name="Pan J."/>
            <person name="Luo Z.H."/>
            <person name="Li M."/>
        </authorList>
    </citation>
    <scope>NUCLEOTIDE SEQUENCE [LARGE SCALE GENOMIC DNA]</scope>
    <source>
        <strain evidence="2">SpSt-732</strain>
    </source>
</reference>
<dbReference type="Gene3D" id="3.40.50.720">
    <property type="entry name" value="NAD(P)-binding Rossmann-like Domain"/>
    <property type="match status" value="1"/>
</dbReference>
<dbReference type="EMBL" id="DTFF01000041">
    <property type="protein sequence ID" value="HGI87675.1"/>
    <property type="molecule type" value="Genomic_DNA"/>
</dbReference>
<dbReference type="PANTHER" id="PTHR43000">
    <property type="entry name" value="DTDP-D-GLUCOSE 4,6-DEHYDRATASE-RELATED"/>
    <property type="match status" value="1"/>
</dbReference>
<protein>
    <submittedName>
        <fullName evidence="2">NAD-dependent epimerase/dehydratase family protein</fullName>
    </submittedName>
</protein>
<dbReference type="Pfam" id="PF16363">
    <property type="entry name" value="GDP_Man_Dehyd"/>
    <property type="match status" value="1"/>
</dbReference>
<proteinExistence type="predicted"/>
<dbReference type="Gene3D" id="3.90.25.10">
    <property type="entry name" value="UDP-galactose 4-epimerase, domain 1"/>
    <property type="match status" value="2"/>
</dbReference>
<name>A0A7C4BCH1_9CREN</name>
<feature type="domain" description="NAD(P)-binding" evidence="1">
    <location>
        <begin position="14"/>
        <end position="320"/>
    </location>
</feature>
<accession>A0A7C4BCH1</accession>
<sequence>MPRSEYAPWGRVVVTGGAGFIGSHTVDYIVTLSLASEVVVVDNFSSGSVKNIEHHIGKSYFQLIKADLKYFDSTWANMFRDADAVLHFAANPEVRISSVEPRVHFDENVVATFNVLEASRRSDVKLHFFASSSTVYGDAEKIPTPEGHPLKPISVYGASKAACELLYHAYSKLYGFSVSIGRYANVIGYRSGHGVIVDFINKLKLSPQTLEILGDGTQRKSYLHVSDAVEATIAITQYVEEAKGLHVFNIGNDDWVTVKEIADIVVEEMGLENVQYKYVTTMPDGRGWPGDVKLMLLDISKIKSTVGWRPRLSSREAVRKAVREALGKEVFMWVKA</sequence>
<evidence type="ECO:0000313" key="2">
    <source>
        <dbReference type="EMBL" id="HGI87675.1"/>
    </source>
</evidence>
<organism evidence="2">
    <name type="scientific">Ignisphaera aggregans</name>
    <dbReference type="NCBI Taxonomy" id="334771"/>
    <lineage>
        <taxon>Archaea</taxon>
        <taxon>Thermoproteota</taxon>
        <taxon>Thermoprotei</taxon>
        <taxon>Desulfurococcales</taxon>
        <taxon>Desulfurococcaceae</taxon>
        <taxon>Ignisphaera</taxon>
    </lineage>
</organism>
<dbReference type="AlphaFoldDB" id="A0A7C4BCH1"/>
<dbReference type="InterPro" id="IPR016040">
    <property type="entry name" value="NAD(P)-bd_dom"/>
</dbReference>
<comment type="caution">
    <text evidence="2">The sequence shown here is derived from an EMBL/GenBank/DDBJ whole genome shotgun (WGS) entry which is preliminary data.</text>
</comment>
<evidence type="ECO:0000259" key="1">
    <source>
        <dbReference type="Pfam" id="PF16363"/>
    </source>
</evidence>
<gene>
    <name evidence="2" type="ORF">ENV14_04705</name>
</gene>